<feature type="region of interest" description="Disordered" evidence="1">
    <location>
        <begin position="213"/>
        <end position="233"/>
    </location>
</feature>
<dbReference type="AlphaFoldDB" id="A0A561V6H1"/>
<accession>A0A561V6H1</accession>
<dbReference type="PANTHER" id="PTHR35802:SF1">
    <property type="entry name" value="PROTEASE SYNTHASE AND SPORULATION PROTEIN PAI 2"/>
    <property type="match status" value="1"/>
</dbReference>
<name>A0A561V6H1_9ACTN</name>
<dbReference type="InterPro" id="IPR007396">
    <property type="entry name" value="TR_PAI2-type"/>
</dbReference>
<dbReference type="InterPro" id="IPR012349">
    <property type="entry name" value="Split_barrel_FMN-bd"/>
</dbReference>
<keyword evidence="5" id="KW-1185">Reference proteome</keyword>
<reference evidence="3 5" key="2">
    <citation type="submission" date="2022-10" db="EMBL/GenBank/DDBJ databases">
        <title>The complete genomes of actinobacterial strains from the NBC collection.</title>
        <authorList>
            <person name="Joergensen T.S."/>
            <person name="Alvarez Arevalo M."/>
            <person name="Sterndorff E.B."/>
            <person name="Faurdal D."/>
            <person name="Vuksanovic O."/>
            <person name="Mourched A.-S."/>
            <person name="Charusanti P."/>
            <person name="Shaw S."/>
            <person name="Blin K."/>
            <person name="Weber T."/>
        </authorList>
    </citation>
    <scope>NUCLEOTIDE SEQUENCE [LARGE SCALE GENOMIC DNA]</scope>
    <source>
        <strain evidence="3 5">NBC 01769</strain>
    </source>
</reference>
<proteinExistence type="predicted"/>
<evidence type="ECO:0000313" key="5">
    <source>
        <dbReference type="Proteomes" id="UP001330827"/>
    </source>
</evidence>
<dbReference type="Pfam" id="PF04299">
    <property type="entry name" value="FMN_bind_2"/>
    <property type="match status" value="1"/>
</dbReference>
<dbReference type="OrthoDB" id="9794948at2"/>
<evidence type="ECO:0000313" key="2">
    <source>
        <dbReference type="EMBL" id="TWG07212.1"/>
    </source>
</evidence>
<dbReference type="PIRSF" id="PIRSF010372">
    <property type="entry name" value="PaiB"/>
    <property type="match status" value="1"/>
</dbReference>
<dbReference type="Gene3D" id="2.30.110.10">
    <property type="entry name" value="Electron Transport, Fmn-binding Protein, Chain A"/>
    <property type="match status" value="1"/>
</dbReference>
<evidence type="ECO:0000313" key="4">
    <source>
        <dbReference type="Proteomes" id="UP000318186"/>
    </source>
</evidence>
<sequence>MFVPSHYQIQDENWHRRIIDGHPMATLTTNGATVPWASRLPALVAPGRPRSGPLIGTELFGHLNRANPHWKALTDGTYARLMFDGPGGFVTPAVYPDAPSAPTWNFASVHVCGRIQLIHEPEETLEVVRWTAERLEKRFGAGWDQTASVGYFRRILPGVGAFRLRIDEVEGLFKFSQEKPADVQESVIRRYEADDSGTGRPIARLMREAGMGQPAGAELPGRMPQDAARGCPF</sequence>
<dbReference type="EMBL" id="CP109114">
    <property type="protein sequence ID" value="WSC11963.1"/>
    <property type="molecule type" value="Genomic_DNA"/>
</dbReference>
<organism evidence="2 4">
    <name type="scientific">Streptomyces brevispora</name>
    <dbReference type="NCBI Taxonomy" id="887462"/>
    <lineage>
        <taxon>Bacteria</taxon>
        <taxon>Bacillati</taxon>
        <taxon>Actinomycetota</taxon>
        <taxon>Actinomycetes</taxon>
        <taxon>Kitasatosporales</taxon>
        <taxon>Streptomycetaceae</taxon>
        <taxon>Streptomyces</taxon>
    </lineage>
</organism>
<gene>
    <name evidence="2" type="ORF">FHX80_115717</name>
    <name evidence="3" type="ORF">OIE64_03270</name>
</gene>
<protein>
    <submittedName>
        <fullName evidence="3">FMN-binding negative transcriptional regulator</fullName>
    </submittedName>
    <submittedName>
        <fullName evidence="2">PaiB family negative transcriptional regulator</fullName>
    </submittedName>
</protein>
<dbReference type="Proteomes" id="UP001330827">
    <property type="component" value="Chromosome"/>
</dbReference>
<dbReference type="EMBL" id="VIWW01000001">
    <property type="protein sequence ID" value="TWG07212.1"/>
    <property type="molecule type" value="Genomic_DNA"/>
</dbReference>
<dbReference type="PANTHER" id="PTHR35802">
    <property type="entry name" value="PROTEASE SYNTHASE AND SPORULATION PROTEIN PAI 2"/>
    <property type="match status" value="1"/>
</dbReference>
<evidence type="ECO:0000256" key="1">
    <source>
        <dbReference type="SAM" id="MobiDB-lite"/>
    </source>
</evidence>
<reference evidence="2 4" key="1">
    <citation type="submission" date="2019-06" db="EMBL/GenBank/DDBJ databases">
        <title>Sequencing the genomes of 1000 actinobacteria strains.</title>
        <authorList>
            <person name="Klenk H.-P."/>
        </authorList>
    </citation>
    <scope>NUCLEOTIDE SEQUENCE [LARGE SCALE GENOMIC DNA]</scope>
    <source>
        <strain evidence="2 4">DSM 42059</strain>
    </source>
</reference>
<evidence type="ECO:0000313" key="3">
    <source>
        <dbReference type="EMBL" id="WSC11963.1"/>
    </source>
</evidence>
<dbReference type="RefSeq" id="WP_145766844.1">
    <property type="nucleotide sequence ID" value="NZ_CP109114.1"/>
</dbReference>
<dbReference type="Proteomes" id="UP000318186">
    <property type="component" value="Unassembled WGS sequence"/>
</dbReference>
<dbReference type="SUPFAM" id="SSF50475">
    <property type="entry name" value="FMN-binding split barrel"/>
    <property type="match status" value="1"/>
</dbReference>